<evidence type="ECO:0000256" key="1">
    <source>
        <dbReference type="ARBA" id="ARBA00006739"/>
    </source>
</evidence>
<keyword evidence="6" id="KW-1185">Reference proteome</keyword>
<evidence type="ECO:0000313" key="6">
    <source>
        <dbReference type="Proteomes" id="UP001501757"/>
    </source>
</evidence>
<comment type="caution">
    <text evidence="5">The sequence shown here is derived from an EMBL/GenBank/DDBJ whole genome shotgun (WGS) entry which is preliminary data.</text>
</comment>
<comment type="similarity">
    <text evidence="1">Belongs to the glycosyltransferase 2 family.</text>
</comment>
<dbReference type="PANTHER" id="PTHR43179:SF12">
    <property type="entry name" value="GALACTOFURANOSYLTRANSFERASE GLFT2"/>
    <property type="match status" value="1"/>
</dbReference>
<dbReference type="InterPro" id="IPR029044">
    <property type="entry name" value="Nucleotide-diphossugar_trans"/>
</dbReference>
<keyword evidence="2" id="KW-0328">Glycosyltransferase</keyword>
<proteinExistence type="inferred from homology"/>
<dbReference type="SUPFAM" id="SSF53448">
    <property type="entry name" value="Nucleotide-diphospho-sugar transferases"/>
    <property type="match status" value="1"/>
</dbReference>
<dbReference type="Gene3D" id="3.90.550.10">
    <property type="entry name" value="Spore Coat Polysaccharide Biosynthesis Protein SpsA, Chain A"/>
    <property type="match status" value="1"/>
</dbReference>
<reference evidence="5 6" key="1">
    <citation type="journal article" date="2019" name="Int. J. Syst. Evol. Microbiol.">
        <title>The Global Catalogue of Microorganisms (GCM) 10K type strain sequencing project: providing services to taxonomists for standard genome sequencing and annotation.</title>
        <authorList>
            <consortium name="The Broad Institute Genomics Platform"/>
            <consortium name="The Broad Institute Genome Sequencing Center for Infectious Disease"/>
            <person name="Wu L."/>
            <person name="Ma J."/>
        </authorList>
    </citation>
    <scope>NUCLEOTIDE SEQUENCE [LARGE SCALE GENOMIC DNA]</scope>
    <source>
        <strain evidence="5 6">JCM 13378</strain>
    </source>
</reference>
<dbReference type="PANTHER" id="PTHR43179">
    <property type="entry name" value="RHAMNOSYLTRANSFERASE WBBL"/>
    <property type="match status" value="1"/>
</dbReference>
<evidence type="ECO:0000313" key="5">
    <source>
        <dbReference type="EMBL" id="GAA0340120.1"/>
    </source>
</evidence>
<evidence type="ECO:0000256" key="2">
    <source>
        <dbReference type="ARBA" id="ARBA00022676"/>
    </source>
</evidence>
<keyword evidence="3" id="KW-0808">Transferase</keyword>
<evidence type="ECO:0000256" key="3">
    <source>
        <dbReference type="ARBA" id="ARBA00022679"/>
    </source>
</evidence>
<dbReference type="InterPro" id="IPR001173">
    <property type="entry name" value="Glyco_trans_2-like"/>
</dbReference>
<evidence type="ECO:0000259" key="4">
    <source>
        <dbReference type="Pfam" id="PF00535"/>
    </source>
</evidence>
<feature type="domain" description="Glycosyltransferase 2-like" evidence="4">
    <location>
        <begin position="6"/>
        <end position="115"/>
    </location>
</feature>
<organism evidence="5 6">
    <name type="scientific">Bowmanella denitrificans</name>
    <dbReference type="NCBI Taxonomy" id="366582"/>
    <lineage>
        <taxon>Bacteria</taxon>
        <taxon>Pseudomonadati</taxon>
        <taxon>Pseudomonadota</taxon>
        <taxon>Gammaproteobacteria</taxon>
        <taxon>Alteromonadales</taxon>
        <taxon>Alteromonadaceae</taxon>
        <taxon>Bowmanella</taxon>
    </lineage>
</organism>
<name>A0ABN0WK19_9ALTE</name>
<dbReference type="EMBL" id="BAAAEI010000001">
    <property type="protein sequence ID" value="GAA0340120.1"/>
    <property type="molecule type" value="Genomic_DNA"/>
</dbReference>
<dbReference type="RefSeq" id="WP_343840333.1">
    <property type="nucleotide sequence ID" value="NZ_BAAAEI010000001.1"/>
</dbReference>
<dbReference type="Pfam" id="PF00535">
    <property type="entry name" value="Glycos_transf_2"/>
    <property type="match status" value="1"/>
</dbReference>
<sequence>MKTLAVLICCFNRKAKTLACLASLQTQQLPVGLQLDIYLLDDGSTDGTSSAVQEQYPWVKLHQGSGSLYWNGAMRYVWQQASQQDYDAYLWLNDDVQLYPDALHRLWQAFVELPECPGALVGSMQEPDADKVSYGGRRSLRAWHPLGFGALLQPQAQSQQCDFINGNLCLIPRQAFAAIGLLDKAFTHALGDFDYGLRLKKAGLALYVAPGYFGRCASNSKLNSVFDASLPLSTRLTLLNHPGKFVPVDEWMLFVRRHGGAIWPLLWLKALVRKLFPRLWLWWRGKKPADLHGGKVGSR</sequence>
<gene>
    <name evidence="5" type="ORF">GCM10009092_00800</name>
</gene>
<accession>A0ABN0WK19</accession>
<dbReference type="Proteomes" id="UP001501757">
    <property type="component" value="Unassembled WGS sequence"/>
</dbReference>
<protein>
    <submittedName>
        <fullName evidence="5">Glycosyltransferase</fullName>
    </submittedName>
</protein>